<proteinExistence type="predicted"/>
<name>A0A2W7QPS6_9BACT</name>
<gene>
    <name evidence="1" type="ORF">LV85_02655</name>
</gene>
<evidence type="ECO:0000313" key="1">
    <source>
        <dbReference type="EMBL" id="PZX50548.1"/>
    </source>
</evidence>
<comment type="caution">
    <text evidence="1">The sequence shown here is derived from an EMBL/GenBank/DDBJ whole genome shotgun (WGS) entry which is preliminary data.</text>
</comment>
<evidence type="ECO:0000313" key="2">
    <source>
        <dbReference type="Proteomes" id="UP000248882"/>
    </source>
</evidence>
<sequence length="184" mass="21119">MAEEPNYLDLELWLDQQIIPRQNRLKAKFWEILNEVANSIDSTSLLKVHPESRGVKLTKGNDLLGYPYQVLDIIRDFDFNNGLNIRLLNWFGHGLFLFVQLGTSHPKAPLAPLLDDNWLYDTSSSPWDYPEILLNGSCSSSPTASDYEHSNFHQWHKSIQVSGDKLSIEDKISDELKKLIHLLS</sequence>
<dbReference type="Proteomes" id="UP000248882">
    <property type="component" value="Unassembled WGS sequence"/>
</dbReference>
<keyword evidence="2" id="KW-1185">Reference proteome</keyword>
<protein>
    <submittedName>
        <fullName evidence="1">Uncharacterized protein</fullName>
    </submittedName>
</protein>
<reference evidence="1 2" key="1">
    <citation type="submission" date="2018-06" db="EMBL/GenBank/DDBJ databases">
        <title>Genomic Encyclopedia of Archaeal and Bacterial Type Strains, Phase II (KMG-II): from individual species to whole genera.</title>
        <authorList>
            <person name="Goeker M."/>
        </authorList>
    </citation>
    <scope>NUCLEOTIDE SEQUENCE [LARGE SCALE GENOMIC DNA]</scope>
    <source>
        <strain evidence="1 2">DSM 19830</strain>
    </source>
</reference>
<dbReference type="AlphaFoldDB" id="A0A2W7QPS6"/>
<organism evidence="1 2">
    <name type="scientific">Algoriphagus chordae</name>
    <dbReference type="NCBI Taxonomy" id="237019"/>
    <lineage>
        <taxon>Bacteria</taxon>
        <taxon>Pseudomonadati</taxon>
        <taxon>Bacteroidota</taxon>
        <taxon>Cytophagia</taxon>
        <taxon>Cytophagales</taxon>
        <taxon>Cyclobacteriaceae</taxon>
        <taxon>Algoriphagus</taxon>
    </lineage>
</organism>
<dbReference type="OrthoDB" id="2575320at2"/>
<dbReference type="EMBL" id="QKZT01000011">
    <property type="protein sequence ID" value="PZX50548.1"/>
    <property type="molecule type" value="Genomic_DNA"/>
</dbReference>
<dbReference type="RefSeq" id="WP_111320153.1">
    <property type="nucleotide sequence ID" value="NZ_QKZT01000011.1"/>
</dbReference>
<accession>A0A2W7QPS6</accession>